<evidence type="ECO:0000256" key="6">
    <source>
        <dbReference type="PIRSR" id="PIRSR610300-51"/>
    </source>
</evidence>
<evidence type="ECO:0000256" key="3">
    <source>
        <dbReference type="ARBA" id="ARBA00022964"/>
    </source>
</evidence>
<evidence type="ECO:0000256" key="5">
    <source>
        <dbReference type="ARBA" id="ARBA00023004"/>
    </source>
</evidence>
<gene>
    <name evidence="7" type="ORF">HNQ70_003158</name>
</gene>
<keyword evidence="4" id="KW-0560">Oxidoreductase</keyword>
<dbReference type="InterPro" id="IPR010300">
    <property type="entry name" value="CDO_1"/>
</dbReference>
<dbReference type="Pfam" id="PF05995">
    <property type="entry name" value="CDO_I"/>
    <property type="match status" value="1"/>
</dbReference>
<feature type="binding site" evidence="6">
    <location>
        <position position="147"/>
    </location>
    <ligand>
        <name>Fe cation</name>
        <dbReference type="ChEBI" id="CHEBI:24875"/>
        <note>catalytic</note>
    </ligand>
</feature>
<evidence type="ECO:0000313" key="7">
    <source>
        <dbReference type="EMBL" id="MBB5273130.1"/>
    </source>
</evidence>
<evidence type="ECO:0000256" key="2">
    <source>
        <dbReference type="ARBA" id="ARBA00022723"/>
    </source>
</evidence>
<dbReference type="GO" id="GO:0016702">
    <property type="term" value="F:oxidoreductase activity, acting on single donors with incorporation of molecular oxygen, incorporation of two atoms of oxygen"/>
    <property type="evidence" value="ECO:0007669"/>
    <property type="project" value="InterPro"/>
</dbReference>
<protein>
    <submittedName>
        <fullName evidence="7">Putative metal-dependent enzyme (Double-stranded beta helix superfamily)</fullName>
    </submittedName>
</protein>
<dbReference type="Gene3D" id="1.20.5.440">
    <property type="entry name" value="ATP synthase delta/epsilon subunit, C-terminal domain"/>
    <property type="match status" value="1"/>
</dbReference>
<dbReference type="Gene3D" id="2.60.120.10">
    <property type="entry name" value="Jelly Rolls"/>
    <property type="match status" value="1"/>
</dbReference>
<evidence type="ECO:0000313" key="8">
    <source>
        <dbReference type="Proteomes" id="UP000532440"/>
    </source>
</evidence>
<sequence length="209" mass="22975">MPPPVPPSPTDRIAPLREFVTGMTRLVDRTADEPTLLARGRELLAALIADDAWLPGEFAEPAVDTYRQYLLHCDPLERFCVVSFVWGPGHRTPIHDHTVWGLVGVLRGAERCTEYAPNEGSVVARGLEHTMKPGMIEAVSPTVGDWHLVANALEDRPSVSIHVYGANIGAVRRHRLDDAGRIVDFVSGYSSARLPNLWDRSAEVRAGKA</sequence>
<keyword evidence="3" id="KW-0223">Dioxygenase</keyword>
<dbReference type="PANTHER" id="PTHR12918">
    <property type="entry name" value="CYSTEINE DIOXYGENASE"/>
    <property type="match status" value="1"/>
</dbReference>
<organism evidence="7 8">
    <name type="scientific">Quisquiliibacterium transsilvanicum</name>
    <dbReference type="NCBI Taxonomy" id="1549638"/>
    <lineage>
        <taxon>Bacteria</taxon>
        <taxon>Pseudomonadati</taxon>
        <taxon>Pseudomonadota</taxon>
        <taxon>Betaproteobacteria</taxon>
        <taxon>Burkholderiales</taxon>
        <taxon>Burkholderiaceae</taxon>
        <taxon>Quisquiliibacterium</taxon>
    </lineage>
</organism>
<name>A0A7W8MA86_9BURK</name>
<dbReference type="InterPro" id="IPR014710">
    <property type="entry name" value="RmlC-like_jellyroll"/>
</dbReference>
<dbReference type="Proteomes" id="UP000532440">
    <property type="component" value="Unassembled WGS sequence"/>
</dbReference>
<dbReference type="SUPFAM" id="SSF51182">
    <property type="entry name" value="RmlC-like cupins"/>
    <property type="match status" value="1"/>
</dbReference>
<dbReference type="EMBL" id="JACHGB010000006">
    <property type="protein sequence ID" value="MBB5273130.1"/>
    <property type="molecule type" value="Genomic_DNA"/>
</dbReference>
<dbReference type="PANTHER" id="PTHR12918:SF1">
    <property type="entry name" value="CYSTEINE DIOXYGENASE TYPE 1"/>
    <property type="match status" value="1"/>
</dbReference>
<evidence type="ECO:0000256" key="1">
    <source>
        <dbReference type="ARBA" id="ARBA00006622"/>
    </source>
</evidence>
<keyword evidence="5 6" id="KW-0408">Iron</keyword>
<feature type="binding site" evidence="6">
    <location>
        <position position="95"/>
    </location>
    <ligand>
        <name>Fe cation</name>
        <dbReference type="ChEBI" id="CHEBI:24875"/>
        <note>catalytic</note>
    </ligand>
</feature>
<comment type="caution">
    <text evidence="7">The sequence shown here is derived from an EMBL/GenBank/DDBJ whole genome shotgun (WGS) entry which is preliminary data.</text>
</comment>
<keyword evidence="2 6" id="KW-0479">Metal-binding</keyword>
<evidence type="ECO:0000256" key="4">
    <source>
        <dbReference type="ARBA" id="ARBA00023002"/>
    </source>
</evidence>
<feature type="binding site" evidence="6">
    <location>
        <position position="97"/>
    </location>
    <ligand>
        <name>Fe cation</name>
        <dbReference type="ChEBI" id="CHEBI:24875"/>
        <note>catalytic</note>
    </ligand>
</feature>
<keyword evidence="8" id="KW-1185">Reference proteome</keyword>
<reference evidence="7 8" key="1">
    <citation type="submission" date="2020-08" db="EMBL/GenBank/DDBJ databases">
        <title>Genomic Encyclopedia of Type Strains, Phase IV (KMG-IV): sequencing the most valuable type-strain genomes for metagenomic binning, comparative biology and taxonomic classification.</title>
        <authorList>
            <person name="Goeker M."/>
        </authorList>
    </citation>
    <scope>NUCLEOTIDE SEQUENCE [LARGE SCALE GENOMIC DNA]</scope>
    <source>
        <strain evidence="7 8">DSM 29781</strain>
    </source>
</reference>
<dbReference type="GO" id="GO:0008198">
    <property type="term" value="F:ferrous iron binding"/>
    <property type="evidence" value="ECO:0007669"/>
    <property type="project" value="TreeGrafter"/>
</dbReference>
<dbReference type="CDD" id="cd10548">
    <property type="entry name" value="cupin_CDO"/>
    <property type="match status" value="1"/>
</dbReference>
<comment type="similarity">
    <text evidence="1">Belongs to the cysteine dioxygenase family.</text>
</comment>
<dbReference type="InterPro" id="IPR011051">
    <property type="entry name" value="RmlC_Cupin_sf"/>
</dbReference>
<dbReference type="AlphaFoldDB" id="A0A7W8MA86"/>
<proteinExistence type="inferred from homology"/>
<accession>A0A7W8MA86</accession>